<evidence type="ECO:0000313" key="2">
    <source>
        <dbReference type="Proteomes" id="UP000823775"/>
    </source>
</evidence>
<accession>A0ABS8S1V5</accession>
<name>A0ABS8S1V5_DATST</name>
<dbReference type="EMBL" id="JACEIK010000233">
    <property type="protein sequence ID" value="MCD7453008.1"/>
    <property type="molecule type" value="Genomic_DNA"/>
</dbReference>
<protein>
    <submittedName>
        <fullName evidence="1">Uncharacterized protein</fullName>
    </submittedName>
</protein>
<sequence>RHSMNRRWVAGCVQCTEGFKDSRRTIRRSTASKREPSELKKVMLVVVTSMNRQSPLAIAGALESATGGPLVVFRELPVASQIDLPTIPCHYFTSATHRRFENLHRRFVEDSPMSLEG</sequence>
<reference evidence="1 2" key="1">
    <citation type="journal article" date="2021" name="BMC Genomics">
        <title>Datura genome reveals duplications of psychoactive alkaloid biosynthetic genes and high mutation rate following tissue culture.</title>
        <authorList>
            <person name="Rajewski A."/>
            <person name="Carter-House D."/>
            <person name="Stajich J."/>
            <person name="Litt A."/>
        </authorList>
    </citation>
    <scope>NUCLEOTIDE SEQUENCE [LARGE SCALE GENOMIC DNA]</scope>
    <source>
        <strain evidence="1">AR-01</strain>
    </source>
</reference>
<gene>
    <name evidence="1" type="ORF">HAX54_019192</name>
</gene>
<comment type="caution">
    <text evidence="1">The sequence shown here is derived from an EMBL/GenBank/DDBJ whole genome shotgun (WGS) entry which is preliminary data.</text>
</comment>
<proteinExistence type="predicted"/>
<organism evidence="1 2">
    <name type="scientific">Datura stramonium</name>
    <name type="common">Jimsonweed</name>
    <name type="synonym">Common thornapple</name>
    <dbReference type="NCBI Taxonomy" id="4076"/>
    <lineage>
        <taxon>Eukaryota</taxon>
        <taxon>Viridiplantae</taxon>
        <taxon>Streptophyta</taxon>
        <taxon>Embryophyta</taxon>
        <taxon>Tracheophyta</taxon>
        <taxon>Spermatophyta</taxon>
        <taxon>Magnoliopsida</taxon>
        <taxon>eudicotyledons</taxon>
        <taxon>Gunneridae</taxon>
        <taxon>Pentapetalae</taxon>
        <taxon>asterids</taxon>
        <taxon>lamiids</taxon>
        <taxon>Solanales</taxon>
        <taxon>Solanaceae</taxon>
        <taxon>Solanoideae</taxon>
        <taxon>Datureae</taxon>
        <taxon>Datura</taxon>
    </lineage>
</organism>
<feature type="non-terminal residue" evidence="1">
    <location>
        <position position="1"/>
    </location>
</feature>
<evidence type="ECO:0000313" key="1">
    <source>
        <dbReference type="EMBL" id="MCD7453008.1"/>
    </source>
</evidence>
<dbReference type="Proteomes" id="UP000823775">
    <property type="component" value="Unassembled WGS sequence"/>
</dbReference>
<keyword evidence="2" id="KW-1185">Reference proteome</keyword>